<evidence type="ECO:0000313" key="2">
    <source>
        <dbReference type="Proteomes" id="UP000251891"/>
    </source>
</evidence>
<dbReference type="EMBL" id="QLYX01000027">
    <property type="protein sequence ID" value="RAY10641.1"/>
    <property type="molecule type" value="Genomic_DNA"/>
</dbReference>
<gene>
    <name evidence="1" type="ORF">DPM19_34340</name>
</gene>
<evidence type="ECO:0000313" key="1">
    <source>
        <dbReference type="EMBL" id="RAY10641.1"/>
    </source>
</evidence>
<dbReference type="AlphaFoldDB" id="A0A365GV32"/>
<dbReference type="Proteomes" id="UP000251891">
    <property type="component" value="Unassembled WGS sequence"/>
</dbReference>
<comment type="caution">
    <text evidence="1">The sequence shown here is derived from an EMBL/GenBank/DDBJ whole genome shotgun (WGS) entry which is preliminary data.</text>
</comment>
<organism evidence="1 2">
    <name type="scientific">Actinomadura craniellae</name>
    <dbReference type="NCBI Taxonomy" id="2231787"/>
    <lineage>
        <taxon>Bacteria</taxon>
        <taxon>Bacillati</taxon>
        <taxon>Actinomycetota</taxon>
        <taxon>Actinomycetes</taxon>
        <taxon>Streptosporangiales</taxon>
        <taxon>Thermomonosporaceae</taxon>
        <taxon>Actinomadura</taxon>
    </lineage>
</organism>
<sequence length="236" mass="26828">MAKKRFDAEIPNGQHLGVSHDTDGAYRGHLFDDETGQLVGHVELIEVDEDEADHYPNPPVEYIYVDPPERRSPEYDALVELGSQVLTHYIDRAVARWAPPAERWLRDTARPALQARIAVTRSKWQNRRRTEIVESVRVDASTEVVPAEAPQPRTGSTDAQKRLLILLVASAIVEEWQEPIEAMSPQEVEDRITRILEQNPSWLDEFVGLFQGGRVVEKEQVLQANVLRLQVRQGEA</sequence>
<accession>A0A365GV32</accession>
<name>A0A365GV32_9ACTN</name>
<keyword evidence="2" id="KW-1185">Reference proteome</keyword>
<reference evidence="1 2" key="1">
    <citation type="submission" date="2018-06" db="EMBL/GenBank/DDBJ databases">
        <title>Actinomadura craniellae sp. nov. isolated from marine sponge Craniella sp.</title>
        <authorList>
            <person name="Li L."/>
            <person name="Xu Q.H."/>
            <person name="Lin H.W."/>
            <person name="Lu Y.H."/>
        </authorList>
    </citation>
    <scope>NUCLEOTIDE SEQUENCE [LARGE SCALE GENOMIC DNA]</scope>
    <source>
        <strain evidence="1 2">LHW63021</strain>
    </source>
</reference>
<dbReference type="RefSeq" id="WP_111872292.1">
    <property type="nucleotide sequence ID" value="NZ_QLYX01000027.1"/>
</dbReference>
<proteinExistence type="predicted"/>
<dbReference type="OrthoDB" id="4930826at2"/>
<protein>
    <submittedName>
        <fullName evidence="1">Uncharacterized protein</fullName>
    </submittedName>
</protein>